<gene>
    <name evidence="3" type="ORF">SOCEGT47_080430</name>
</gene>
<dbReference type="PANTHER" id="PTHR47396">
    <property type="entry name" value="TYPE I RESTRICTION ENZYME ECOKI R PROTEIN"/>
    <property type="match status" value="1"/>
</dbReference>
<dbReference type="RefSeq" id="WP_129355731.1">
    <property type="nucleotide sequence ID" value="NZ_CP012670.1"/>
</dbReference>
<evidence type="ECO:0000313" key="4">
    <source>
        <dbReference type="Proteomes" id="UP000295781"/>
    </source>
</evidence>
<reference evidence="3 4" key="1">
    <citation type="submission" date="2015-09" db="EMBL/GenBank/DDBJ databases">
        <title>Sorangium comparison.</title>
        <authorList>
            <person name="Zaburannyi N."/>
            <person name="Bunk B."/>
            <person name="Overmann J."/>
            <person name="Mueller R."/>
        </authorList>
    </citation>
    <scope>NUCLEOTIDE SEQUENCE [LARGE SCALE GENOMIC DNA]</scope>
    <source>
        <strain evidence="3 4">So ceGT47</strain>
    </source>
</reference>
<dbReference type="Pfam" id="PF13643">
    <property type="entry name" value="DUF4145"/>
    <property type="match status" value="1"/>
</dbReference>
<dbReference type="InterPro" id="IPR006935">
    <property type="entry name" value="Helicase/UvrB_N"/>
</dbReference>
<evidence type="ECO:0000313" key="3">
    <source>
        <dbReference type="EMBL" id="AUX27453.1"/>
    </source>
</evidence>
<feature type="coiled-coil region" evidence="1">
    <location>
        <begin position="178"/>
        <end position="272"/>
    </location>
</feature>
<dbReference type="OrthoDB" id="9804086at2"/>
<keyword evidence="3" id="KW-0255">Endonuclease</keyword>
<dbReference type="SUPFAM" id="SSF52540">
    <property type="entry name" value="P-loop containing nucleoside triphosphate hydrolases"/>
    <property type="match status" value="1"/>
</dbReference>
<dbReference type="GO" id="GO:0005524">
    <property type="term" value="F:ATP binding"/>
    <property type="evidence" value="ECO:0007669"/>
    <property type="project" value="UniProtKB-KW"/>
</dbReference>
<dbReference type="EMBL" id="CP012670">
    <property type="protein sequence ID" value="AUX27453.1"/>
    <property type="molecule type" value="Genomic_DNA"/>
</dbReference>
<dbReference type="InterPro" id="IPR013670">
    <property type="entry name" value="EcoEI_R_C_dom"/>
</dbReference>
<dbReference type="GO" id="GO:0003677">
    <property type="term" value="F:DNA binding"/>
    <property type="evidence" value="ECO:0007669"/>
    <property type="project" value="UniProtKB-KW"/>
</dbReference>
<evidence type="ECO:0000256" key="1">
    <source>
        <dbReference type="SAM" id="Coils"/>
    </source>
</evidence>
<dbReference type="InterPro" id="IPR050742">
    <property type="entry name" value="Helicase_Restrict-Modif_Enz"/>
</dbReference>
<sequence>MPSRTIAFRFRSPPRLVFHGTVRPPTREPDPVPPSASPNFAFLAHHDPRLVVLGTQAERYFAEDPNTCLVKLRQFGEILAQRAAARLGLYTSPEDSQVTLINRLRERGALDATTRQLFHDLRVAGNKAAHELRGEHHEALHQLKMARELAVWFQRSFGNSRKFDPGPFVPPRDPAKEDAQLAAELEKLREELARSKVDLARSKVDIEAVRAAAKEEAKKRLTAEERARKEAEDRAILEALAIEAEQQWAKDVEAIQRQKAQLAAELAALQAQAAQAPPAVVQAAVDRAAEAAQAVHLDEVATRRIIDEQLRNAGWEADSEHLRFERGSRPEKGKNRAIAEWPTANGPADYVLFVGLDAVAVIEAKRKRKDVAGAIEQAKRYSRGFLAQDGAAAPGGPWGRDRYKVPFLFATNGRPYLKQIAEKSGIWFRDARRDDNHARALPGWYSPEGLAALLKQDVALSHAKLHGEPTDYLGLRDYQIRAIQAVEAAIEAGQPACLVAMATGTGKTRTAIGLVYRLLKAKRFRRVLFLVDRTALGEQTADAFGHHKLENLQTFTQIFDLKTLEDITPDPDTRVHIATVQGMVKRILYPASPGDTPPVDQYDCLVVDECHRGYGLDREMSDAELRFRDLDDYISKYRRVLDHFDAVKIGLTATPALHTTEIFGNPTFRYSYREAVIDGQLIDHEPPVRIITALAQQGIRWGKGESVHVFDPGTQQLDLVHLEDEVNIEIDGFNRLVITEDFNRVVCAELAKHLDPLGAAKTLVFAANDTHADLVVRLLKEAFEEKYGSVDDDAVLKITGAADQPLKLLRRFKNEQLPSVAVTVDLLTTGVDVPRIANLVFLRRVRSRILYEQMLGRATRLCPEIDKAVFRIFDAVDLYAALAPYTEMKPVVPAPSISFLQLVRELDTAPDDEARQVVLDQLIARLQRRRQALKGAELGRFEGIAAMSPKELGQMLKRGTPAQAAAWFREHQHVVRVLDGGVAEARPLLVSEHADHLVGTEIGYGKARRPDDYLEGFTAFLRENLNKIPALVVVTQRPRDLTRAQLKELQLALDEEGYTEAALQVAWRERSNADIAASIIGYIRQAALGDALVPYDERVDRALKKIAASRSWTAPQRDWLRRIGAQLKKEKVVDRQTLDEGEAFRSHGGFKSLDRVFGGGLEQLLGDLREEIWKDAG</sequence>
<feature type="domain" description="Helicase ATP-binding" evidence="2">
    <location>
        <begin position="488"/>
        <end position="673"/>
    </location>
</feature>
<dbReference type="PROSITE" id="PS51192">
    <property type="entry name" value="HELICASE_ATP_BIND_1"/>
    <property type="match status" value="1"/>
</dbReference>
<dbReference type="AlphaFoldDB" id="A0A4P2QE54"/>
<dbReference type="Gene3D" id="3.90.1570.30">
    <property type="match status" value="1"/>
</dbReference>
<dbReference type="InterPro" id="IPR027417">
    <property type="entry name" value="P-loop_NTPase"/>
</dbReference>
<proteinExistence type="predicted"/>
<dbReference type="CDD" id="cd18032">
    <property type="entry name" value="DEXHc_RE_I_III_res"/>
    <property type="match status" value="1"/>
</dbReference>
<organism evidence="3 4">
    <name type="scientific">Sorangium cellulosum</name>
    <name type="common">Polyangium cellulosum</name>
    <dbReference type="NCBI Taxonomy" id="56"/>
    <lineage>
        <taxon>Bacteria</taxon>
        <taxon>Pseudomonadati</taxon>
        <taxon>Myxococcota</taxon>
        <taxon>Polyangia</taxon>
        <taxon>Polyangiales</taxon>
        <taxon>Polyangiaceae</taxon>
        <taxon>Sorangium</taxon>
    </lineage>
</organism>
<protein>
    <submittedName>
        <fullName evidence="3">Type III restriction endonuclease subunit R</fullName>
    </submittedName>
</protein>
<dbReference type="GO" id="GO:0009035">
    <property type="term" value="F:type I site-specific deoxyribonuclease activity"/>
    <property type="evidence" value="ECO:0007669"/>
    <property type="project" value="UniProtKB-EC"/>
</dbReference>
<dbReference type="InterPro" id="IPR007409">
    <property type="entry name" value="Restrct_endonuc_type1_HsdR_N"/>
</dbReference>
<dbReference type="InterPro" id="IPR014001">
    <property type="entry name" value="Helicase_ATP-bd"/>
</dbReference>
<dbReference type="Pfam" id="PF08463">
    <property type="entry name" value="EcoEI_R_C"/>
    <property type="match status" value="1"/>
</dbReference>
<dbReference type="GO" id="GO:0009307">
    <property type="term" value="P:DNA restriction-modification system"/>
    <property type="evidence" value="ECO:0007669"/>
    <property type="project" value="UniProtKB-KW"/>
</dbReference>
<dbReference type="Gene3D" id="3.40.50.300">
    <property type="entry name" value="P-loop containing nucleotide triphosphate hydrolases"/>
    <property type="match status" value="2"/>
</dbReference>
<dbReference type="Proteomes" id="UP000295781">
    <property type="component" value="Chromosome"/>
</dbReference>
<dbReference type="NCBIfam" id="NF008521">
    <property type="entry name" value="PRK11448.1"/>
    <property type="match status" value="1"/>
</dbReference>
<evidence type="ECO:0000259" key="2">
    <source>
        <dbReference type="PROSITE" id="PS51192"/>
    </source>
</evidence>
<dbReference type="GO" id="GO:0005829">
    <property type="term" value="C:cytosol"/>
    <property type="evidence" value="ECO:0007669"/>
    <property type="project" value="TreeGrafter"/>
</dbReference>
<dbReference type="SMART" id="SM00487">
    <property type="entry name" value="DEXDc"/>
    <property type="match status" value="1"/>
</dbReference>
<dbReference type="PANTHER" id="PTHR47396:SF1">
    <property type="entry name" value="ATP-DEPENDENT HELICASE IRC3-RELATED"/>
    <property type="match status" value="1"/>
</dbReference>
<keyword evidence="1" id="KW-0175">Coiled coil</keyword>
<dbReference type="Pfam" id="PF00271">
    <property type="entry name" value="Helicase_C"/>
    <property type="match status" value="1"/>
</dbReference>
<dbReference type="REBASE" id="299702">
    <property type="entry name" value="SceGT47ORF80410P"/>
</dbReference>
<dbReference type="Pfam" id="PF04851">
    <property type="entry name" value="ResIII"/>
    <property type="match status" value="1"/>
</dbReference>
<keyword evidence="3" id="KW-0540">Nuclease</keyword>
<dbReference type="InterPro" id="IPR025285">
    <property type="entry name" value="DUF4145"/>
</dbReference>
<name>A0A4P2QE54_SORCE</name>
<accession>A0A4P2QE54</accession>
<dbReference type="CDD" id="cd18799">
    <property type="entry name" value="SF2_C_EcoAI-like"/>
    <property type="match status" value="1"/>
</dbReference>
<dbReference type="InterPro" id="IPR001650">
    <property type="entry name" value="Helicase_C-like"/>
</dbReference>
<keyword evidence="3" id="KW-0378">Hydrolase</keyword>
<dbReference type="Pfam" id="PF04313">
    <property type="entry name" value="HSDR_N"/>
    <property type="match status" value="1"/>
</dbReference>